<feature type="transmembrane region" description="Helical" evidence="7">
    <location>
        <begin position="223"/>
        <end position="243"/>
    </location>
</feature>
<evidence type="ECO:0000256" key="4">
    <source>
        <dbReference type="ARBA" id="ARBA00022692"/>
    </source>
</evidence>
<keyword evidence="3" id="KW-1003">Cell membrane</keyword>
<sequence>MSNFLIIVFCLFAGYLLRRWGVVKPDGFKAINSWIIYVGLPATSFRYLPELHWDNQLLLCLVTPIFILAGSIFFVKYLGRWLGLSIRTTHTLMLVCGFANTSFVGFPLVASYFGNEQIKWAIISDQMTFFLLSSVGTVIAIKGGMAGRDKIPVTYLLKRVIRFPPLIGCMLALILSRFLDLTTFQPFFAQLASTVSPLALFSIGIQLSFVFYRSELTVIAWSLAYKLILGPAILIIICNLLQFRGEVAQIANFEMSMPSLVATSLLLQEFRLNTKLGNSIIGLSILIGLFSTWFAYRLIMALL</sequence>
<dbReference type="InterPro" id="IPR004776">
    <property type="entry name" value="Mem_transp_PIN-like"/>
</dbReference>
<reference evidence="9" key="1">
    <citation type="journal article" date="2019" name="Int. J. Syst. Evol. Microbiol.">
        <title>The Global Catalogue of Microorganisms (GCM) 10K type strain sequencing project: providing services to taxonomists for standard genome sequencing and annotation.</title>
        <authorList>
            <consortium name="The Broad Institute Genomics Platform"/>
            <consortium name="The Broad Institute Genome Sequencing Center for Infectious Disease"/>
            <person name="Wu L."/>
            <person name="Ma J."/>
        </authorList>
    </citation>
    <scope>NUCLEOTIDE SEQUENCE [LARGE SCALE GENOMIC DNA]</scope>
    <source>
        <strain evidence="9">KCTC 42662</strain>
    </source>
</reference>
<comment type="subcellular location">
    <subcellularLocation>
        <location evidence="1">Membrane</location>
        <topology evidence="1">Multi-pass membrane protein</topology>
    </subcellularLocation>
</comment>
<organism evidence="8 9">
    <name type="scientific">Sphingobacterium suaedae</name>
    <dbReference type="NCBI Taxonomy" id="1686402"/>
    <lineage>
        <taxon>Bacteria</taxon>
        <taxon>Pseudomonadati</taxon>
        <taxon>Bacteroidota</taxon>
        <taxon>Sphingobacteriia</taxon>
        <taxon>Sphingobacteriales</taxon>
        <taxon>Sphingobacteriaceae</taxon>
        <taxon>Sphingobacterium</taxon>
    </lineage>
</organism>
<keyword evidence="5 7" id="KW-1133">Transmembrane helix</keyword>
<keyword evidence="2" id="KW-0813">Transport</keyword>
<keyword evidence="4 7" id="KW-0812">Transmembrane</keyword>
<dbReference type="Pfam" id="PF03547">
    <property type="entry name" value="Mem_trans"/>
    <property type="match status" value="1"/>
</dbReference>
<protein>
    <submittedName>
        <fullName evidence="8">AEC family transporter</fullName>
    </submittedName>
</protein>
<dbReference type="PANTHER" id="PTHR36838:SF1">
    <property type="entry name" value="SLR1864 PROTEIN"/>
    <property type="match status" value="1"/>
</dbReference>
<evidence type="ECO:0000313" key="9">
    <source>
        <dbReference type="Proteomes" id="UP001597545"/>
    </source>
</evidence>
<feature type="transmembrane region" description="Helical" evidence="7">
    <location>
        <begin position="120"/>
        <end position="141"/>
    </location>
</feature>
<name>A0ABW5KI55_9SPHI</name>
<dbReference type="RefSeq" id="WP_380902191.1">
    <property type="nucleotide sequence ID" value="NZ_JBHUEG010000007.1"/>
</dbReference>
<comment type="caution">
    <text evidence="8">The sequence shown here is derived from an EMBL/GenBank/DDBJ whole genome shotgun (WGS) entry which is preliminary data.</text>
</comment>
<feature type="transmembrane region" description="Helical" evidence="7">
    <location>
        <begin position="161"/>
        <end position="179"/>
    </location>
</feature>
<dbReference type="PANTHER" id="PTHR36838">
    <property type="entry name" value="AUXIN EFFLUX CARRIER FAMILY PROTEIN"/>
    <property type="match status" value="1"/>
</dbReference>
<evidence type="ECO:0000256" key="1">
    <source>
        <dbReference type="ARBA" id="ARBA00004141"/>
    </source>
</evidence>
<feature type="transmembrane region" description="Helical" evidence="7">
    <location>
        <begin position="279"/>
        <end position="299"/>
    </location>
</feature>
<feature type="transmembrane region" description="Helical" evidence="7">
    <location>
        <begin position="191"/>
        <end position="211"/>
    </location>
</feature>
<evidence type="ECO:0000256" key="6">
    <source>
        <dbReference type="ARBA" id="ARBA00023136"/>
    </source>
</evidence>
<feature type="transmembrane region" description="Helical" evidence="7">
    <location>
        <begin position="249"/>
        <end position="267"/>
    </location>
</feature>
<evidence type="ECO:0000313" key="8">
    <source>
        <dbReference type="EMBL" id="MFD2547437.1"/>
    </source>
</evidence>
<proteinExistence type="predicted"/>
<evidence type="ECO:0000256" key="7">
    <source>
        <dbReference type="SAM" id="Phobius"/>
    </source>
</evidence>
<dbReference type="EMBL" id="JBHULR010000003">
    <property type="protein sequence ID" value="MFD2547437.1"/>
    <property type="molecule type" value="Genomic_DNA"/>
</dbReference>
<evidence type="ECO:0000256" key="3">
    <source>
        <dbReference type="ARBA" id="ARBA00022475"/>
    </source>
</evidence>
<evidence type="ECO:0000256" key="5">
    <source>
        <dbReference type="ARBA" id="ARBA00022989"/>
    </source>
</evidence>
<dbReference type="Proteomes" id="UP001597545">
    <property type="component" value="Unassembled WGS sequence"/>
</dbReference>
<accession>A0ABW5KI55</accession>
<feature type="transmembrane region" description="Helical" evidence="7">
    <location>
        <begin position="91"/>
        <end position="114"/>
    </location>
</feature>
<keyword evidence="6 7" id="KW-0472">Membrane</keyword>
<keyword evidence="9" id="KW-1185">Reference proteome</keyword>
<feature type="transmembrane region" description="Helical" evidence="7">
    <location>
        <begin position="56"/>
        <end position="79"/>
    </location>
</feature>
<evidence type="ECO:0000256" key="2">
    <source>
        <dbReference type="ARBA" id="ARBA00022448"/>
    </source>
</evidence>
<gene>
    <name evidence="8" type="ORF">ACFSR5_07245</name>
</gene>